<feature type="region of interest" description="Disordered" evidence="8">
    <location>
        <begin position="371"/>
        <end position="405"/>
    </location>
</feature>
<feature type="region of interest" description="Disordered" evidence="8">
    <location>
        <begin position="187"/>
        <end position="245"/>
    </location>
</feature>
<evidence type="ECO:0000256" key="2">
    <source>
        <dbReference type="ARBA" id="ARBA00005927"/>
    </source>
</evidence>
<dbReference type="GO" id="GO:0015031">
    <property type="term" value="P:protein transport"/>
    <property type="evidence" value="ECO:0007669"/>
    <property type="project" value="UniProtKB-KW"/>
</dbReference>
<feature type="compositionally biased region" description="Basic and acidic residues" evidence="8">
    <location>
        <begin position="187"/>
        <end position="197"/>
    </location>
</feature>
<feature type="compositionally biased region" description="Polar residues" evidence="8">
    <location>
        <begin position="2079"/>
        <end position="2094"/>
    </location>
</feature>
<feature type="compositionally biased region" description="Polar residues" evidence="8">
    <location>
        <begin position="2045"/>
        <end position="2057"/>
    </location>
</feature>
<dbReference type="Pfam" id="PF12931">
    <property type="entry name" value="TPR_Sec16"/>
    <property type="match status" value="1"/>
</dbReference>
<feature type="compositionally biased region" description="Polar residues" evidence="8">
    <location>
        <begin position="2010"/>
        <end position="2027"/>
    </location>
</feature>
<organism evidence="11 12">
    <name type="scientific">Lachancea meyersii CBS 8951</name>
    <dbReference type="NCBI Taxonomy" id="1266667"/>
    <lineage>
        <taxon>Eukaryota</taxon>
        <taxon>Fungi</taxon>
        <taxon>Dikarya</taxon>
        <taxon>Ascomycota</taxon>
        <taxon>Saccharomycotina</taxon>
        <taxon>Saccharomycetes</taxon>
        <taxon>Saccharomycetales</taxon>
        <taxon>Saccharomycetaceae</taxon>
        <taxon>Lachancea</taxon>
    </lineage>
</organism>
<comment type="subcellular location">
    <subcellularLocation>
        <location evidence="1">Endoplasmic reticulum membrane</location>
        <topology evidence="1">Peripheral membrane protein</topology>
        <orientation evidence="1">Cytoplasmic side</orientation>
    </subcellularLocation>
</comment>
<dbReference type="GO" id="GO:0016192">
    <property type="term" value="P:vesicle-mediated transport"/>
    <property type="evidence" value="ECO:0007669"/>
    <property type="project" value="UniProtKB-KW"/>
</dbReference>
<evidence type="ECO:0000256" key="8">
    <source>
        <dbReference type="SAM" id="MobiDB-lite"/>
    </source>
</evidence>
<feature type="region of interest" description="Disordered" evidence="8">
    <location>
        <begin position="1691"/>
        <end position="1809"/>
    </location>
</feature>
<feature type="domain" description="Sec16 central conserved" evidence="10">
    <location>
        <begin position="1107"/>
        <end position="1189"/>
    </location>
</feature>
<feature type="compositionally biased region" description="Basic and acidic residues" evidence="8">
    <location>
        <begin position="264"/>
        <end position="287"/>
    </location>
</feature>
<keyword evidence="7" id="KW-0653">Protein transport</keyword>
<feature type="region of interest" description="Disordered" evidence="8">
    <location>
        <begin position="1012"/>
        <end position="1031"/>
    </location>
</feature>
<evidence type="ECO:0000313" key="11">
    <source>
        <dbReference type="EMBL" id="SCV03053.1"/>
    </source>
</evidence>
<feature type="compositionally biased region" description="Basic and acidic residues" evidence="8">
    <location>
        <begin position="384"/>
        <end position="394"/>
    </location>
</feature>
<reference evidence="12" key="1">
    <citation type="submission" date="2016-03" db="EMBL/GenBank/DDBJ databases">
        <authorList>
            <person name="Devillers Hugo."/>
        </authorList>
    </citation>
    <scope>NUCLEOTIDE SEQUENCE [LARGE SCALE GENOMIC DNA]</scope>
</reference>
<feature type="region of interest" description="Disordered" evidence="8">
    <location>
        <begin position="52"/>
        <end position="169"/>
    </location>
</feature>
<sequence>MGPEARKKKNQKKKQRQKQKKALNKDEESPQVVEKSNLETLAMENLIKDTMVENEPSVAQLRPQDSDQPKIEIQAPEESQRARAESSSFLDDINDVETGIETSTAADVQSGIENTTQGTNTEAVITPSLKQEPPFETDANTVTQSITYSNEGATISKETPPSDFSKEIENGSQNSLVENVFEMAHNENAENVDERSSGHGTNFSASQAEVQQTKANGTLPRKDAGSEDTTEDNILSLQDPASQQGEQLAQVDFELGTVNNEEERDTKFETEAPSLPKHETNDVHEESAVTVEPMEQTGLDDSDSMKGNGSFPGQTFDSPSPEQIFNDHDLNEFDENDEEAHHDPLEPPAISQIQNEVPGALSLEKISVSSIDDGSVQESITISDSEHPEVKAELVSETNPPFTAASPHFTEVQLGEGEDVDQENELVTDADLLVDVESPENKMRVAENNFLDQPEFVNEEEDASRFEDNEPEGLVSQAVNDTLARDESQNHFLAPELDSNPISWEPEFQVQQDNEKDARNNAVQPVTIPESLTSNAQTHEAKSFANDDEGDEKPLPWEENDDFLSHLGLKDAAAASGNDFEAAHPLAVDETPEWLSQNQKSEENPLPWEVENEDAGDSSVLRSSIGSGDPPKKFSFLENDDDLLDDDDSFLDSDEEPSLNATASLSEGPGSTVPVSNPYLPRNDSNVSTPAVTSTPVVQTNANFAHPVAPLISQTQKQAPSDRKTSRYGPSPAIDEVGGPRVTAVTEPAPIHPAAPSIRPILTEFPPPQNMNRKLDEEKKKSDAYDFPLELASRNSKKPKQPKPFGSVSPAISSSASSINTPGISGAVPSKVGPIVGNSIPVPLNYTGSAPKGVQMQPSFQARDPISAVNPPVSTYRGPPGRVSAEAFDHSNLNMQLNQQTAYQPSLPSKGASNVPAPMSRYAPTSANAELPRKGNAMSPYAPESARVRAFSNVSSGSAVSIGRANSHNIMPAASRFHGQTINNGPPGDQFLRPEAQAPLVPALKTIGLSTLGNQPVSPNTQKRSHARSNSSVYAPAFSSKYAPTVQPQFHLPSQDSESPHYGVSSNYGRPVASNILKQTGDDSSAVHRVADAQAVDPSIAFHRQFPLFRWGSSSKVAFGLPRASDANSYFTTGGQGLDVCVASYDAIVKPSDSFKCFPGPLLKNKTKSKEVQKWITDSCLQYTKDQPMKDLTLYNILSAKITPDVTLRDIAKALYNPDELLPFLSQPASRKKNAFNARKLSANDQLRVFAALQTGNHEHALELALAEGDYALALMLGSLLGKKKWSDVVNIYLHEEFIPVGSNDTDFSGYLLTLIFQVSVGNAKRVVSELEVNPLKVNWAINNWKMIVAAILNNVKHQSDDPASDALRLTPFSTEFMVEFGAFLHQNGMRVEGVTCFVVADLPVSDHELIVGSGVKFSSVGDENSWEGMLLTEVYEFSLAVKDPKYPGSIHSLVQKLVHSLALIECGMTADASKYADAVSQSLRSLPKNSPLACAVELRLNFVSSRLVGTNGSWLGKPKLSQVWGQLDKSFNKFIGGDSEEAQNDTTGKIFESFTPSNSRNASLLDLSNQPLPFNPVDSLNSSITPAFPPLQRPQIPTNVSSGGLLKGRNGSSVAESKYDPSRNQWAATPNQPTTIEMPASTFDSPVQSILHKSPIRPKDQLPAAETPPPLFSTLSSSNKYISRKVPLSGEGVADNALPPHAHSRPKRSYRSEKPVNAALLADLCAAPPPPPPPISGSTGSYTSRRNSAQSRSSFQSKSSNLSSPKHTPMSFPPAAADLSTELTNASSHRVDQQPRINIPIPSNKISQNADFEDGSLDGDVSMAQTVETLNEEVAGTLTQEHYRKHHAVPLPVNVGTAAMTSEYETDNNALGTQMTGIEASQSQEVANFEDETRRQPGLLGDTEENVQTGTNNMKYAHGLKSSQVPSQTSSGPNVMSGKARNPYAPVEVEKETKALHNPYAPSNSQPLETDNGASESPGDLAQKTSDAELNMFSYGGYKLSNTDVGESGAVSTNDVRKNSFSQSPVGESGMGSGDNVSMKDPQESPNTQTDATSPQGRFEPVSNKKLNLVADDGGQLFSGNSAPVIRPSSNPSFRPFTPASTPGAEGAEEYYEDIIENETDDEEDEAELEKQRVEAEKQKSKEKAKKDATEAKGDRNNNQNGASWFGWLRKDPNEKKPVKAKLGHQNTFYYDDKLQRWVNKNATEEEKQQISAPPPPPPIITKKLEGSPKVKPRSGSVAGGAAARTAAFTPSSNVLEERSASSSEAAGPSQSVSPSSTPSVSLSGKKANNIDDLMSLVGNAGNQSGARRKKKGARGYVNVMNNM</sequence>
<dbReference type="Proteomes" id="UP000191144">
    <property type="component" value="Chromosome H"/>
</dbReference>
<feature type="region of interest" description="Disordered" evidence="8">
    <location>
        <begin position="1958"/>
        <end position="1983"/>
    </location>
</feature>
<protein>
    <recommendedName>
        <fullName evidence="7">Protein transport protein sec16</fullName>
    </recommendedName>
</protein>
<dbReference type="PANTHER" id="PTHR13402:SF6">
    <property type="entry name" value="SECRETORY 16, ISOFORM I"/>
    <property type="match status" value="1"/>
</dbReference>
<feature type="compositionally biased region" description="Polar residues" evidence="8">
    <location>
        <begin position="232"/>
        <end position="245"/>
    </location>
</feature>
<proteinExistence type="inferred from homology"/>
<feature type="region of interest" description="Disordered" evidence="8">
    <location>
        <begin position="580"/>
        <end position="818"/>
    </location>
</feature>
<keyword evidence="4 7" id="KW-0256">Endoplasmic reticulum</keyword>
<feature type="region of interest" description="Disordered" evidence="8">
    <location>
        <begin position="1"/>
        <end position="37"/>
    </location>
</feature>
<feature type="compositionally biased region" description="Polar residues" evidence="8">
    <location>
        <begin position="1623"/>
        <end position="1633"/>
    </location>
</feature>
<feature type="compositionally biased region" description="Acidic residues" evidence="8">
    <location>
        <begin position="638"/>
        <end position="657"/>
    </location>
</feature>
<dbReference type="InterPro" id="IPR024340">
    <property type="entry name" value="Sec16_CCD"/>
</dbReference>
<dbReference type="Pfam" id="PF12932">
    <property type="entry name" value="Sec16"/>
    <property type="match status" value="1"/>
</dbReference>
<dbReference type="PANTHER" id="PTHR13402">
    <property type="entry name" value="RGPR-RELATED"/>
    <property type="match status" value="1"/>
</dbReference>
<evidence type="ECO:0000259" key="9">
    <source>
        <dbReference type="Pfam" id="PF12931"/>
    </source>
</evidence>
<feature type="compositionally biased region" description="Polar residues" evidence="8">
    <location>
        <begin position="371"/>
        <end position="383"/>
    </location>
</feature>
<feature type="domain" description="Sec16 Sec23-binding" evidence="9">
    <location>
        <begin position="1250"/>
        <end position="1539"/>
    </location>
</feature>
<name>A0A1G4KEY4_9SACH</name>
<dbReference type="GO" id="GO:0070973">
    <property type="term" value="P:protein localization to endoplasmic reticulum exit site"/>
    <property type="evidence" value="ECO:0007669"/>
    <property type="project" value="TreeGrafter"/>
</dbReference>
<dbReference type="OrthoDB" id="8918678at2759"/>
<feature type="compositionally biased region" description="Basic and acidic residues" evidence="8">
    <location>
        <begin position="773"/>
        <end position="784"/>
    </location>
</feature>
<feature type="compositionally biased region" description="Low complexity" evidence="8">
    <location>
        <begin position="1745"/>
        <end position="1765"/>
    </location>
</feature>
<evidence type="ECO:0000256" key="4">
    <source>
        <dbReference type="ARBA" id="ARBA00022824"/>
    </source>
</evidence>
<keyword evidence="7" id="KW-0072">Autophagy</keyword>
<feature type="region of interest" description="Disordered" evidence="8">
    <location>
        <begin position="1589"/>
        <end position="1633"/>
    </location>
</feature>
<feature type="compositionally biased region" description="Polar residues" evidence="8">
    <location>
        <begin position="100"/>
        <end position="123"/>
    </location>
</feature>
<dbReference type="GO" id="GO:0006914">
    <property type="term" value="P:autophagy"/>
    <property type="evidence" value="ECO:0007669"/>
    <property type="project" value="UniProtKB-KW"/>
</dbReference>
<feature type="region of interest" description="Disordered" evidence="8">
    <location>
        <begin position="2010"/>
        <end position="2325"/>
    </location>
</feature>
<feature type="region of interest" description="Disordered" evidence="8">
    <location>
        <begin position="446"/>
        <end position="562"/>
    </location>
</feature>
<feature type="compositionally biased region" description="Basic residues" evidence="8">
    <location>
        <begin position="1"/>
        <end position="22"/>
    </location>
</feature>
<dbReference type="InterPro" id="IPR024298">
    <property type="entry name" value="Sec16_Sec23-bd"/>
</dbReference>
<feature type="compositionally biased region" description="Polar residues" evidence="8">
    <location>
        <begin position="305"/>
        <end position="323"/>
    </location>
</feature>
<evidence type="ECO:0000313" key="12">
    <source>
        <dbReference type="Proteomes" id="UP000191144"/>
    </source>
</evidence>
<gene>
    <name evidence="11" type="ORF">LAME_0H07338G</name>
</gene>
<comment type="similarity">
    <text evidence="2 7">Belongs to the SEC16 family.</text>
</comment>
<feature type="compositionally biased region" description="Low complexity" evidence="8">
    <location>
        <begin position="687"/>
        <end position="700"/>
    </location>
</feature>
<evidence type="ECO:0000256" key="3">
    <source>
        <dbReference type="ARBA" id="ARBA00022448"/>
    </source>
</evidence>
<feature type="compositionally biased region" description="Polar residues" evidence="8">
    <location>
        <begin position="198"/>
        <end position="216"/>
    </location>
</feature>
<feature type="region of interest" description="Disordered" evidence="8">
    <location>
        <begin position="1921"/>
        <end position="1942"/>
    </location>
</feature>
<keyword evidence="7" id="KW-0472">Membrane</keyword>
<feature type="compositionally biased region" description="Low complexity" evidence="8">
    <location>
        <begin position="2235"/>
        <end position="2254"/>
    </location>
</feature>
<evidence type="ECO:0000256" key="5">
    <source>
        <dbReference type="ARBA" id="ARBA00022892"/>
    </source>
</evidence>
<evidence type="ECO:0000256" key="1">
    <source>
        <dbReference type="ARBA" id="ARBA00004397"/>
    </source>
</evidence>
<feature type="compositionally biased region" description="Basic and acidic residues" evidence="8">
    <location>
        <begin position="2130"/>
        <end position="2157"/>
    </location>
</feature>
<feature type="compositionally biased region" description="Acidic residues" evidence="8">
    <location>
        <begin position="2108"/>
        <end position="2129"/>
    </location>
</feature>
<feature type="compositionally biased region" description="Polar residues" evidence="8">
    <location>
        <begin position="1922"/>
        <end position="1935"/>
    </location>
</feature>
<dbReference type="GO" id="GO:0070971">
    <property type="term" value="C:endoplasmic reticulum exit site"/>
    <property type="evidence" value="ECO:0007669"/>
    <property type="project" value="TreeGrafter"/>
</dbReference>
<keyword evidence="3 7" id="KW-0813">Transport</keyword>
<feature type="compositionally biased region" description="Low complexity" evidence="8">
    <location>
        <begin position="806"/>
        <end position="818"/>
    </location>
</feature>
<feature type="compositionally biased region" description="Polar residues" evidence="8">
    <location>
        <begin position="1962"/>
        <end position="1976"/>
    </location>
</feature>
<dbReference type="Gene3D" id="6.20.50.30">
    <property type="match status" value="1"/>
</dbReference>
<dbReference type="CDD" id="cd09233">
    <property type="entry name" value="ACE1-Sec16-like"/>
    <property type="match status" value="1"/>
</dbReference>
<dbReference type="GO" id="GO:0005789">
    <property type="term" value="C:endoplasmic reticulum membrane"/>
    <property type="evidence" value="ECO:0007669"/>
    <property type="project" value="UniProtKB-SubCell"/>
</dbReference>
<comment type="function">
    <text evidence="6 7">Involved in the initiation of assembly of the COPII coat required for the formation of transport vesicles from the endoplasmic reticulum (ER) and the selection of cargo molecules. Also involved in autophagy.</text>
</comment>
<feature type="compositionally biased region" description="Polar residues" evidence="8">
    <location>
        <begin position="138"/>
        <end position="159"/>
    </location>
</feature>
<evidence type="ECO:0000259" key="10">
    <source>
        <dbReference type="Pfam" id="PF12932"/>
    </source>
</evidence>
<keyword evidence="12" id="KW-1185">Reference proteome</keyword>
<dbReference type="GO" id="GO:0007030">
    <property type="term" value="P:Golgi organization"/>
    <property type="evidence" value="ECO:0007669"/>
    <property type="project" value="TreeGrafter"/>
</dbReference>
<feature type="compositionally biased region" description="Low complexity" evidence="8">
    <location>
        <begin position="2262"/>
        <end position="2285"/>
    </location>
</feature>
<keyword evidence="5 7" id="KW-0931">ER-Golgi transport</keyword>
<accession>A0A1G4KEY4</accession>
<feature type="region of interest" description="Disordered" evidence="8">
    <location>
        <begin position="1656"/>
        <end position="1677"/>
    </location>
</feature>
<feature type="region of interest" description="Disordered" evidence="8">
    <location>
        <begin position="257"/>
        <end position="355"/>
    </location>
</feature>
<evidence type="ECO:0000256" key="6">
    <source>
        <dbReference type="ARBA" id="ARBA00024687"/>
    </source>
</evidence>
<dbReference type="GO" id="GO:0012507">
    <property type="term" value="C:ER to Golgi transport vesicle membrane"/>
    <property type="evidence" value="ECO:0007669"/>
    <property type="project" value="TreeGrafter"/>
</dbReference>
<dbReference type="EMBL" id="LT598480">
    <property type="protein sequence ID" value="SCV03053.1"/>
    <property type="molecule type" value="Genomic_DNA"/>
</dbReference>
<dbReference type="Gene3D" id="1.20.58.940">
    <property type="match status" value="1"/>
</dbReference>
<evidence type="ECO:0000256" key="7">
    <source>
        <dbReference type="RuleBase" id="RU364101"/>
    </source>
</evidence>
<feature type="compositionally biased region" description="Basic and acidic residues" evidence="8">
    <location>
        <begin position="2170"/>
        <end position="2179"/>
    </location>
</feature>